<dbReference type="Pfam" id="PF14905">
    <property type="entry name" value="OMP_b-brl_3"/>
    <property type="match status" value="1"/>
</dbReference>
<dbReference type="InterPro" id="IPR041700">
    <property type="entry name" value="OMP_b-brl_3"/>
</dbReference>
<accession>A0A1H2BXE5</accession>
<dbReference type="AlphaFoldDB" id="A0A1H2BXE5"/>
<dbReference type="InterPro" id="IPR008969">
    <property type="entry name" value="CarboxyPept-like_regulatory"/>
</dbReference>
<organism evidence="4 5">
    <name type="scientific">Mucilaginibacter mallensis</name>
    <dbReference type="NCBI Taxonomy" id="652787"/>
    <lineage>
        <taxon>Bacteria</taxon>
        <taxon>Pseudomonadati</taxon>
        <taxon>Bacteroidota</taxon>
        <taxon>Sphingobacteriia</taxon>
        <taxon>Sphingobacteriales</taxon>
        <taxon>Sphingobacteriaceae</taxon>
        <taxon>Mucilaginibacter</taxon>
    </lineage>
</organism>
<feature type="region of interest" description="Disordered" evidence="1">
    <location>
        <begin position="396"/>
        <end position="416"/>
    </location>
</feature>
<evidence type="ECO:0000313" key="5">
    <source>
        <dbReference type="Proteomes" id="UP000199679"/>
    </source>
</evidence>
<keyword evidence="5" id="KW-1185">Reference proteome</keyword>
<evidence type="ECO:0000256" key="2">
    <source>
        <dbReference type="SAM" id="SignalP"/>
    </source>
</evidence>
<dbReference type="STRING" id="652787.SAMN05216490_4416"/>
<keyword evidence="4" id="KW-0675">Receptor</keyword>
<dbReference type="OrthoDB" id="1086219at2"/>
<proteinExistence type="predicted"/>
<dbReference type="SUPFAM" id="SSF49464">
    <property type="entry name" value="Carboxypeptidase regulatory domain-like"/>
    <property type="match status" value="1"/>
</dbReference>
<evidence type="ECO:0000259" key="3">
    <source>
        <dbReference type="Pfam" id="PF14905"/>
    </source>
</evidence>
<protein>
    <submittedName>
        <fullName evidence="4">Outer membrane receptor proteins, mostly Fe transport</fullName>
    </submittedName>
</protein>
<evidence type="ECO:0000313" key="4">
    <source>
        <dbReference type="EMBL" id="SDT62589.1"/>
    </source>
</evidence>
<feature type="chain" id="PRO_5009270504" evidence="2">
    <location>
        <begin position="20"/>
        <end position="883"/>
    </location>
</feature>
<dbReference type="SUPFAM" id="SSF56935">
    <property type="entry name" value="Porins"/>
    <property type="match status" value="1"/>
</dbReference>
<reference evidence="4 5" key="1">
    <citation type="submission" date="2016-10" db="EMBL/GenBank/DDBJ databases">
        <authorList>
            <person name="de Groot N.N."/>
        </authorList>
    </citation>
    <scope>NUCLEOTIDE SEQUENCE [LARGE SCALE GENOMIC DNA]</scope>
    <source>
        <strain evidence="4 5">MP1X4</strain>
    </source>
</reference>
<gene>
    <name evidence="4" type="ORF">SAMN05216490_4416</name>
</gene>
<feature type="signal peptide" evidence="2">
    <location>
        <begin position="1"/>
        <end position="19"/>
    </location>
</feature>
<evidence type="ECO:0000256" key="1">
    <source>
        <dbReference type="SAM" id="MobiDB-lite"/>
    </source>
</evidence>
<keyword evidence="2" id="KW-0732">Signal</keyword>
<sequence>MKKLLILITILCSINVGMAQNRHTITAIVTDSTGKTPLELTTVVVLKVSDSSMISYTLTDKNGAFTIRLHDNEPARLLISHAGFESMHIPLKYKNAELLNLGTIHLREKQLAEVNIKGELVPVVIKKDTIEFNAEAFKVRPNAVVQDLLKKLPGVQVDRDGTITVNGKGVSKVKVDGRDFFANDPKIATQNLDADMIAKVQIYDDRENDPDHLTPDNEVKKIINLKFKKEFSKATFGKIVAGAGTQDKYNLDGLYNQSINNLQVSVIANSKNLGNTQFIGTSLVGFGPSSGLNQNTNAGVNINDNFGKTVKLNLVYNYANGVYKNQQVTNTAQFLSDTTLTRNTTTQAHSVNNNQSINGNLEWAPNDATKLKYTPELSFGNTNSTNQSVGTSFNNFTPLLSKSNNNSSNDGNNTNYQHSLNYYHSFTKKGESLSITNNVQVSPNTGKNISVDDLQSYTTSLNSDTLNRLANNKAGNTTVGLTADYNYPVSKKITLGIAVDGKHNNTGADLFTYDQNPKTGLYDIFLTSQSTNLTRNEWDEDVHPRVLYMVNGINVNIGFIAQSQQINNQFNMAVPDLDQHFNYLFPSVSINIKQYSFNYSEDVRQPSINQLQPITLVYSPLYSATGNPDLKPTRMRNISFNYNNVNMQSNMYTFLSVRFTWESNSITQETTVSPGGAQTTMPVNKNGRFTTYLNGNISKTFKTEGRWKIRESTNLNGSAGRNFFEVNQRDGYQDTYALPVTQTVVFSYDDVIDFEPSYYINPAITHYELVKYPSVSYVQQTISLPIDVQWPKRINWSINYTHIYNPLVAQGFQRQSNLLSFSIAQAFMQKDKGEIRLTCYDLLNQSVSSYHFASANSIYDIQSSAIRRYFLFTYSYRFSKTKK</sequence>
<dbReference type="Proteomes" id="UP000199679">
    <property type="component" value="Chromosome I"/>
</dbReference>
<feature type="domain" description="Outer membrane protein beta-barrel" evidence="3">
    <location>
        <begin position="424"/>
        <end position="876"/>
    </location>
</feature>
<name>A0A1H2BXE5_MUCMA</name>
<dbReference type="EMBL" id="LT629740">
    <property type="protein sequence ID" value="SDT62589.1"/>
    <property type="molecule type" value="Genomic_DNA"/>
</dbReference>
<feature type="compositionally biased region" description="Low complexity" evidence="1">
    <location>
        <begin position="401"/>
        <end position="415"/>
    </location>
</feature>
<dbReference type="RefSeq" id="WP_091378231.1">
    <property type="nucleotide sequence ID" value="NZ_LT629740.1"/>
</dbReference>